<evidence type="ECO:0000313" key="7">
    <source>
        <dbReference type="Proteomes" id="UP000261520"/>
    </source>
</evidence>
<dbReference type="InterPro" id="IPR036734">
    <property type="entry name" value="Neur_chan_lig-bd_sf"/>
</dbReference>
<name>A0A3B4A2A7_9GOBI</name>
<dbReference type="GO" id="GO:0004890">
    <property type="term" value="F:GABA-A receptor activity"/>
    <property type="evidence" value="ECO:0007669"/>
    <property type="project" value="InterPro"/>
</dbReference>
<keyword evidence="3" id="KW-0325">Glycoprotein</keyword>
<keyword evidence="2" id="KW-1015">Disulfide bond</keyword>
<dbReference type="GO" id="GO:0007214">
    <property type="term" value="P:gamma-aminobutyric acid signaling pathway"/>
    <property type="evidence" value="ECO:0007669"/>
    <property type="project" value="InterPro"/>
</dbReference>
<dbReference type="GO" id="GO:0097060">
    <property type="term" value="C:synaptic membrane"/>
    <property type="evidence" value="ECO:0007669"/>
    <property type="project" value="UniProtKB-SubCell"/>
</dbReference>
<organism evidence="6 7">
    <name type="scientific">Periophthalmus magnuspinnatus</name>
    <dbReference type="NCBI Taxonomy" id="409849"/>
    <lineage>
        <taxon>Eukaryota</taxon>
        <taxon>Metazoa</taxon>
        <taxon>Chordata</taxon>
        <taxon>Craniata</taxon>
        <taxon>Vertebrata</taxon>
        <taxon>Euteleostomi</taxon>
        <taxon>Actinopterygii</taxon>
        <taxon>Neopterygii</taxon>
        <taxon>Teleostei</taxon>
        <taxon>Neoteleostei</taxon>
        <taxon>Acanthomorphata</taxon>
        <taxon>Gobiaria</taxon>
        <taxon>Gobiiformes</taxon>
        <taxon>Gobioidei</taxon>
        <taxon>Gobiidae</taxon>
        <taxon>Oxudercinae</taxon>
        <taxon>Periophthalmus</taxon>
    </lineage>
</organism>
<sequence>IMSLLCWSSGQAVSKLSFQNDDDDEVSNKTWVLTPKVYESDVTHILNGLLDGYDNKLRPDIGVKPTVIHTDMFVNSIGPVNAINMVSPHPARLTIQRLKNAHKPRLNQTRSRTDALNRD</sequence>
<comment type="subcellular location">
    <subcellularLocation>
        <location evidence="4">Synaptic cell membrane</location>
        <topology evidence="4">Multi-pass membrane protein</topology>
    </subcellularLocation>
</comment>
<keyword evidence="7" id="KW-1185">Reference proteome</keyword>
<dbReference type="PRINTS" id="PR01620">
    <property type="entry name" value="GABAARGAMMA"/>
</dbReference>
<dbReference type="GO" id="GO:0006821">
    <property type="term" value="P:chloride transport"/>
    <property type="evidence" value="ECO:0007669"/>
    <property type="project" value="InterPro"/>
</dbReference>
<reference evidence="6" key="1">
    <citation type="submission" date="2025-08" db="UniProtKB">
        <authorList>
            <consortium name="Ensembl"/>
        </authorList>
    </citation>
    <scope>IDENTIFICATION</scope>
</reference>
<evidence type="ECO:0000256" key="3">
    <source>
        <dbReference type="ARBA" id="ARBA00023180"/>
    </source>
</evidence>
<dbReference type="STRING" id="409849.ENSPMGP00000011162"/>
<protein>
    <submittedName>
        <fullName evidence="6">Uncharacterized protein</fullName>
    </submittedName>
</protein>
<evidence type="ECO:0000256" key="1">
    <source>
        <dbReference type="ARBA" id="ARBA00023018"/>
    </source>
</evidence>
<dbReference type="Proteomes" id="UP000261520">
    <property type="component" value="Unplaced"/>
</dbReference>
<evidence type="ECO:0000256" key="2">
    <source>
        <dbReference type="ARBA" id="ARBA00023157"/>
    </source>
</evidence>
<keyword evidence="1" id="KW-0770">Synapse</keyword>
<accession>A0A3B4A2A7</accession>
<evidence type="ECO:0000256" key="4">
    <source>
        <dbReference type="ARBA" id="ARBA00034099"/>
    </source>
</evidence>
<feature type="region of interest" description="Disordered" evidence="5">
    <location>
        <begin position="99"/>
        <end position="119"/>
    </location>
</feature>
<dbReference type="Ensembl" id="ENSPMGT00000011906.1">
    <property type="protein sequence ID" value="ENSPMGP00000011162.1"/>
    <property type="gene ID" value="ENSPMGG00000009254.1"/>
</dbReference>
<dbReference type="InterPro" id="IPR005437">
    <property type="entry name" value="GABRG-1/4"/>
</dbReference>
<evidence type="ECO:0000313" key="6">
    <source>
        <dbReference type="Ensembl" id="ENSPMGP00000011162.1"/>
    </source>
</evidence>
<dbReference type="AlphaFoldDB" id="A0A3B4A2A7"/>
<proteinExistence type="predicted"/>
<dbReference type="Gene3D" id="2.70.170.10">
    <property type="entry name" value="Neurotransmitter-gated ion-channel ligand-binding domain"/>
    <property type="match status" value="1"/>
</dbReference>
<dbReference type="GO" id="GO:0005230">
    <property type="term" value="F:extracellular ligand-gated monoatomic ion channel activity"/>
    <property type="evidence" value="ECO:0007669"/>
    <property type="project" value="InterPro"/>
</dbReference>
<dbReference type="SUPFAM" id="SSF63712">
    <property type="entry name" value="Nicotinic receptor ligand binding domain-like"/>
    <property type="match status" value="1"/>
</dbReference>
<evidence type="ECO:0000256" key="5">
    <source>
        <dbReference type="SAM" id="MobiDB-lite"/>
    </source>
</evidence>
<reference evidence="6" key="2">
    <citation type="submission" date="2025-09" db="UniProtKB">
        <authorList>
            <consortium name="Ensembl"/>
        </authorList>
    </citation>
    <scope>IDENTIFICATION</scope>
</reference>